<dbReference type="InterPro" id="IPR001179">
    <property type="entry name" value="PPIase_FKBP_dom"/>
</dbReference>
<evidence type="ECO:0000259" key="7">
    <source>
        <dbReference type="PROSITE" id="PS50059"/>
    </source>
</evidence>
<dbReference type="PANTHER" id="PTHR43811:SF19">
    <property type="entry name" value="39 KDA FK506-BINDING NUCLEAR PROTEIN"/>
    <property type="match status" value="1"/>
</dbReference>
<feature type="signal peptide" evidence="6">
    <location>
        <begin position="1"/>
        <end position="19"/>
    </location>
</feature>
<protein>
    <recommendedName>
        <fullName evidence="2 5">peptidylprolyl isomerase</fullName>
        <ecNumber evidence="2 5">5.2.1.8</ecNumber>
    </recommendedName>
</protein>
<keyword evidence="9" id="KW-1185">Reference proteome</keyword>
<keyword evidence="6" id="KW-0732">Signal</keyword>
<accession>A0A9K3M6G2</accession>
<keyword evidence="3 5" id="KW-0697">Rotamase</keyword>
<proteinExistence type="predicted"/>
<dbReference type="EC" id="5.2.1.8" evidence="2 5"/>
<evidence type="ECO:0000256" key="3">
    <source>
        <dbReference type="ARBA" id="ARBA00023110"/>
    </source>
</evidence>
<dbReference type="FunFam" id="3.10.50.40:FF:000006">
    <property type="entry name" value="Peptidyl-prolyl cis-trans isomerase"/>
    <property type="match status" value="1"/>
</dbReference>
<feature type="domain" description="PPIase FKBP-type" evidence="7">
    <location>
        <begin position="114"/>
        <end position="205"/>
    </location>
</feature>
<feature type="chain" id="PRO_5039928874" description="peptidylprolyl isomerase" evidence="6">
    <location>
        <begin position="20"/>
        <end position="205"/>
    </location>
</feature>
<dbReference type="Proteomes" id="UP000693970">
    <property type="component" value="Unassembled WGS sequence"/>
</dbReference>
<dbReference type="EMBL" id="JAGRRH010000002">
    <property type="protein sequence ID" value="KAG7372991.1"/>
    <property type="molecule type" value="Genomic_DNA"/>
</dbReference>
<sequence length="205" mass="21578">MKFTMKAFAALAIVGTATAFSLSMLPGASTSDGYNSLAVTPQKIDVLDRRTFLSTTTTAASSAIVAGGIVTSNPHIAMADDDADNDSNNGFTVTESGLQYKVLQEGTGAIPSPGQTVKAHYTGWLNGFGSDKKFDSSRDRGRPFTFAVGKGQVIRGWDEAFSTMKVGERRQLILPARLAYGDRGAGGIIPGGATLYFDVELLGIL</sequence>
<reference evidence="8" key="2">
    <citation type="submission" date="2021-04" db="EMBL/GenBank/DDBJ databases">
        <authorList>
            <person name="Podell S."/>
        </authorList>
    </citation>
    <scope>NUCLEOTIDE SEQUENCE</scope>
    <source>
        <strain evidence="8">Hildebrandi</strain>
    </source>
</reference>
<dbReference type="Pfam" id="PF00254">
    <property type="entry name" value="FKBP_C"/>
    <property type="match status" value="1"/>
</dbReference>
<evidence type="ECO:0000256" key="5">
    <source>
        <dbReference type="PROSITE-ProRule" id="PRU00277"/>
    </source>
</evidence>
<comment type="caution">
    <text evidence="8">The sequence shown here is derived from an EMBL/GenBank/DDBJ whole genome shotgun (WGS) entry which is preliminary data.</text>
</comment>
<evidence type="ECO:0000256" key="4">
    <source>
        <dbReference type="ARBA" id="ARBA00023235"/>
    </source>
</evidence>
<evidence type="ECO:0000256" key="1">
    <source>
        <dbReference type="ARBA" id="ARBA00000971"/>
    </source>
</evidence>
<evidence type="ECO:0000313" key="8">
    <source>
        <dbReference type="EMBL" id="KAG7372991.1"/>
    </source>
</evidence>
<keyword evidence="4 5" id="KW-0413">Isomerase</keyword>
<organism evidence="8 9">
    <name type="scientific">Nitzschia inconspicua</name>
    <dbReference type="NCBI Taxonomy" id="303405"/>
    <lineage>
        <taxon>Eukaryota</taxon>
        <taxon>Sar</taxon>
        <taxon>Stramenopiles</taxon>
        <taxon>Ochrophyta</taxon>
        <taxon>Bacillariophyta</taxon>
        <taxon>Bacillariophyceae</taxon>
        <taxon>Bacillariophycidae</taxon>
        <taxon>Bacillariales</taxon>
        <taxon>Bacillariaceae</taxon>
        <taxon>Nitzschia</taxon>
    </lineage>
</organism>
<reference evidence="8" key="1">
    <citation type="journal article" date="2021" name="Sci. Rep.">
        <title>Diploid genomic architecture of Nitzschia inconspicua, an elite biomass production diatom.</title>
        <authorList>
            <person name="Oliver A."/>
            <person name="Podell S."/>
            <person name="Pinowska A."/>
            <person name="Traller J.C."/>
            <person name="Smith S.R."/>
            <person name="McClure R."/>
            <person name="Beliaev A."/>
            <person name="Bohutskyi P."/>
            <person name="Hill E.A."/>
            <person name="Rabines A."/>
            <person name="Zheng H."/>
            <person name="Allen L.Z."/>
            <person name="Kuo A."/>
            <person name="Grigoriev I.V."/>
            <person name="Allen A.E."/>
            <person name="Hazlebeck D."/>
            <person name="Allen E.E."/>
        </authorList>
    </citation>
    <scope>NUCLEOTIDE SEQUENCE</scope>
    <source>
        <strain evidence="8">Hildebrandi</strain>
    </source>
</reference>
<dbReference type="PANTHER" id="PTHR43811">
    <property type="entry name" value="FKBP-TYPE PEPTIDYL-PROLYL CIS-TRANS ISOMERASE FKPA"/>
    <property type="match status" value="1"/>
</dbReference>
<evidence type="ECO:0000256" key="2">
    <source>
        <dbReference type="ARBA" id="ARBA00013194"/>
    </source>
</evidence>
<comment type="catalytic activity">
    <reaction evidence="1 5">
        <text>[protein]-peptidylproline (omega=180) = [protein]-peptidylproline (omega=0)</text>
        <dbReference type="Rhea" id="RHEA:16237"/>
        <dbReference type="Rhea" id="RHEA-COMP:10747"/>
        <dbReference type="Rhea" id="RHEA-COMP:10748"/>
        <dbReference type="ChEBI" id="CHEBI:83833"/>
        <dbReference type="ChEBI" id="CHEBI:83834"/>
        <dbReference type="EC" id="5.2.1.8"/>
    </reaction>
</comment>
<dbReference type="OrthoDB" id="1902587at2759"/>
<dbReference type="AlphaFoldDB" id="A0A9K3M6G2"/>
<evidence type="ECO:0000313" key="9">
    <source>
        <dbReference type="Proteomes" id="UP000693970"/>
    </source>
</evidence>
<dbReference type="PROSITE" id="PS51318">
    <property type="entry name" value="TAT"/>
    <property type="match status" value="1"/>
</dbReference>
<dbReference type="GO" id="GO:0003755">
    <property type="term" value="F:peptidyl-prolyl cis-trans isomerase activity"/>
    <property type="evidence" value="ECO:0007669"/>
    <property type="project" value="UniProtKB-KW"/>
</dbReference>
<gene>
    <name evidence="8" type="ORF">IV203_033715</name>
</gene>
<evidence type="ECO:0000256" key="6">
    <source>
        <dbReference type="SAM" id="SignalP"/>
    </source>
</evidence>
<name>A0A9K3M6G2_9STRA</name>
<dbReference type="PROSITE" id="PS50059">
    <property type="entry name" value="FKBP_PPIASE"/>
    <property type="match status" value="1"/>
</dbReference>
<dbReference type="InterPro" id="IPR006311">
    <property type="entry name" value="TAT_signal"/>
</dbReference>